<sequence>MAQLLFWIVIAVSVALLVAAFVRLKRERQMTGYDFLTVLLPFVLWWTLAITGWKTKSLSNLIEPLSLVVLVPLLFSARAFAVSYSTNHARSVGAFALSLLLAGGLYVFVPVLPE</sequence>
<accession>A0AAN1VZJ4</accession>
<dbReference type="KEGG" id="fku:FGKAn22_11330"/>
<dbReference type="Proteomes" id="UP001319121">
    <property type="component" value="Chromosome"/>
</dbReference>
<evidence type="ECO:0000256" key="1">
    <source>
        <dbReference type="SAM" id="Phobius"/>
    </source>
</evidence>
<keyword evidence="3" id="KW-1185">Reference proteome</keyword>
<protein>
    <submittedName>
        <fullName evidence="2">Uncharacterized protein</fullName>
    </submittedName>
</protein>
<organism evidence="2 3">
    <name type="scientific">Ferrigenium kumadai</name>
    <dbReference type="NCBI Taxonomy" id="1682490"/>
    <lineage>
        <taxon>Bacteria</taxon>
        <taxon>Pseudomonadati</taxon>
        <taxon>Pseudomonadota</taxon>
        <taxon>Betaproteobacteria</taxon>
        <taxon>Nitrosomonadales</taxon>
        <taxon>Gallionellaceae</taxon>
        <taxon>Ferrigenium</taxon>
    </lineage>
</organism>
<name>A0AAN1VZJ4_9PROT</name>
<evidence type="ECO:0000313" key="3">
    <source>
        <dbReference type="Proteomes" id="UP001319121"/>
    </source>
</evidence>
<gene>
    <name evidence="2" type="ORF">FGKAn22_11330</name>
</gene>
<keyword evidence="1" id="KW-1133">Transmembrane helix</keyword>
<evidence type="ECO:0000313" key="2">
    <source>
        <dbReference type="EMBL" id="BBI99440.1"/>
    </source>
</evidence>
<proteinExistence type="predicted"/>
<feature type="transmembrane region" description="Helical" evidence="1">
    <location>
        <begin position="6"/>
        <end position="24"/>
    </location>
</feature>
<dbReference type="EMBL" id="AP019536">
    <property type="protein sequence ID" value="BBI99440.1"/>
    <property type="molecule type" value="Genomic_DNA"/>
</dbReference>
<reference evidence="2 3" key="1">
    <citation type="submission" date="2019-03" db="EMBL/GenBank/DDBJ databases">
        <title>Complete genome sequence of Ferrigenium kumadai strain An22, a microaerophilic iron-oxidizing bacterium isolated from a paddy field soil.</title>
        <authorList>
            <person name="Watanabe T."/>
            <person name="Asakawa S."/>
        </authorList>
    </citation>
    <scope>NUCLEOTIDE SEQUENCE [LARGE SCALE GENOMIC DNA]</scope>
    <source>
        <strain evidence="2 3">An22</strain>
    </source>
</reference>
<dbReference type="RefSeq" id="WP_212787016.1">
    <property type="nucleotide sequence ID" value="NZ_AP019536.1"/>
</dbReference>
<feature type="transmembrane region" description="Helical" evidence="1">
    <location>
        <begin position="65"/>
        <end position="85"/>
    </location>
</feature>
<keyword evidence="1" id="KW-0812">Transmembrane</keyword>
<dbReference type="AlphaFoldDB" id="A0AAN1VZJ4"/>
<feature type="transmembrane region" description="Helical" evidence="1">
    <location>
        <begin position="36"/>
        <end position="53"/>
    </location>
</feature>
<feature type="transmembrane region" description="Helical" evidence="1">
    <location>
        <begin position="92"/>
        <end position="112"/>
    </location>
</feature>
<keyword evidence="1" id="KW-0472">Membrane</keyword>